<comment type="caution">
    <text evidence="1">The sequence shown here is derived from an EMBL/GenBank/DDBJ whole genome shotgun (WGS) entry which is preliminary data.</text>
</comment>
<evidence type="ECO:0000313" key="1">
    <source>
        <dbReference type="EMBL" id="NMN02467.1"/>
    </source>
</evidence>
<gene>
    <name evidence="1" type="ORF">G1C94_1089</name>
</gene>
<name>A0ABX1T0B3_9BIFI</name>
<sequence length="45" mass="4889">MSVLPFLNWLILITCRVIEVAAAIPSAADQAMDFAQRLGFAVIIV</sequence>
<protein>
    <submittedName>
        <fullName evidence="1">Uncharacterized protein</fullName>
    </submittedName>
</protein>
<reference evidence="1 2" key="1">
    <citation type="submission" date="2020-02" db="EMBL/GenBank/DDBJ databases">
        <title>Characterization of phylogenetic diversity of novel bifidobacterial species isolated in Czech ZOOs.</title>
        <authorList>
            <person name="Lugli G.A."/>
            <person name="Vera N.B."/>
            <person name="Ventura M."/>
        </authorList>
    </citation>
    <scope>NUCLEOTIDE SEQUENCE [LARGE SCALE GENOMIC DNA]</scope>
    <source>
        <strain evidence="1 2">DSM 109963</strain>
    </source>
</reference>
<proteinExistence type="predicted"/>
<accession>A0ABX1T0B3</accession>
<keyword evidence="2" id="KW-1185">Reference proteome</keyword>
<organism evidence="1 2">
    <name type="scientific">Bifidobacterium panos</name>
    <dbReference type="NCBI Taxonomy" id="2675321"/>
    <lineage>
        <taxon>Bacteria</taxon>
        <taxon>Bacillati</taxon>
        <taxon>Actinomycetota</taxon>
        <taxon>Actinomycetes</taxon>
        <taxon>Bifidobacteriales</taxon>
        <taxon>Bifidobacteriaceae</taxon>
        <taxon>Bifidobacterium</taxon>
    </lineage>
</organism>
<dbReference type="Proteomes" id="UP000553756">
    <property type="component" value="Unassembled WGS sequence"/>
</dbReference>
<evidence type="ECO:0000313" key="2">
    <source>
        <dbReference type="Proteomes" id="UP000553756"/>
    </source>
</evidence>
<dbReference type="EMBL" id="JAAIIJ010000021">
    <property type="protein sequence ID" value="NMN02467.1"/>
    <property type="molecule type" value="Genomic_DNA"/>
</dbReference>